<evidence type="ECO:0000256" key="2">
    <source>
        <dbReference type="ARBA" id="ARBA00022516"/>
    </source>
</evidence>
<comment type="similarity">
    <text evidence="10">Belongs to the LpxH family.</text>
</comment>
<feature type="binding site" evidence="10">
    <location>
        <begin position="95"/>
        <end position="96"/>
    </location>
    <ligand>
        <name>substrate</name>
    </ligand>
</feature>
<dbReference type="InterPro" id="IPR043461">
    <property type="entry name" value="LpxH-like"/>
</dbReference>
<accession>A0ABS2GRQ5</accession>
<dbReference type="RefSeq" id="WP_205049730.1">
    <property type="nucleotide sequence ID" value="NZ_JACJKX010000003.1"/>
</dbReference>
<feature type="domain" description="Calcineurin-like phosphoesterase" evidence="11">
    <location>
        <begin position="23"/>
        <end position="215"/>
    </location>
</feature>
<feature type="binding site" evidence="10">
    <location>
        <position position="59"/>
    </location>
    <ligand>
        <name>Mn(2+)</name>
        <dbReference type="ChEBI" id="CHEBI:29035"/>
        <label>1</label>
    </ligand>
</feature>
<feature type="binding site" evidence="10">
    <location>
        <position position="28"/>
    </location>
    <ligand>
        <name>Mn(2+)</name>
        <dbReference type="ChEBI" id="CHEBI:29035"/>
        <label>1</label>
    </ligand>
</feature>
<comment type="pathway">
    <text evidence="10">Glycolipid biosynthesis; lipid IV(A) biosynthesis; lipid IV(A) from (3R)-3-hydroxytetradecanoyl-[acyl-carrier-protein] and UDP-N-acetyl-alpha-D-glucosamine: step 4/6.</text>
</comment>
<keyword evidence="4 10" id="KW-0441">Lipid A biosynthesis</keyword>
<keyword evidence="5 10" id="KW-0479">Metal-binding</keyword>
<dbReference type="GO" id="GO:0016787">
    <property type="term" value="F:hydrolase activity"/>
    <property type="evidence" value="ECO:0007669"/>
    <property type="project" value="UniProtKB-KW"/>
</dbReference>
<evidence type="ECO:0000256" key="9">
    <source>
        <dbReference type="ARBA" id="ARBA00023211"/>
    </source>
</evidence>
<sequence length="258" mass="29587">MSLFSCPTIETQTDRITLSDPCLISDLHLNTEVSAHAAFFSRFLNEVADKHKELVILGDFFDYWVGDDAWDSAASILEPLKQFALSHALFIMHGNRDFMMGKRLAKRLGATLLSDPTTAQIGNKKVLLSHGDIWCINDQDYQKVRRKVRSFWWQWMVLRLPLSKRLDIAHNARARSKVSKVKKDALLMDVDNSTVKNECLRLGCDLVIHGHTHRPGVYPIDEKLSRFVLPDWDFRASNAYRGGYLTFSDTKPELCRFS</sequence>
<dbReference type="HAMAP" id="MF_00575">
    <property type="entry name" value="LpxH"/>
    <property type="match status" value="1"/>
</dbReference>
<keyword evidence="7 10" id="KW-0443">Lipid metabolism</keyword>
<evidence type="ECO:0000256" key="1">
    <source>
        <dbReference type="ARBA" id="ARBA00022475"/>
    </source>
</evidence>
<feature type="binding site" evidence="10">
    <location>
        <position position="176"/>
    </location>
    <ligand>
        <name>substrate</name>
    </ligand>
</feature>
<comment type="caution">
    <text evidence="12">The sequence shown here is derived from an EMBL/GenBank/DDBJ whole genome shotgun (WGS) entry which is preliminary data.</text>
</comment>
<dbReference type="NCBIfam" id="NF003743">
    <property type="entry name" value="PRK05340.1"/>
    <property type="match status" value="1"/>
</dbReference>
<evidence type="ECO:0000256" key="10">
    <source>
        <dbReference type="HAMAP-Rule" id="MF_00575"/>
    </source>
</evidence>
<evidence type="ECO:0000313" key="13">
    <source>
        <dbReference type="Proteomes" id="UP000777002"/>
    </source>
</evidence>
<keyword evidence="13" id="KW-1185">Reference proteome</keyword>
<evidence type="ECO:0000256" key="8">
    <source>
        <dbReference type="ARBA" id="ARBA00023136"/>
    </source>
</evidence>
<name>A0ABS2GRQ5_9BURK</name>
<dbReference type="Proteomes" id="UP000777002">
    <property type="component" value="Unassembled WGS sequence"/>
</dbReference>
<feature type="binding site" evidence="10">
    <location>
        <position position="213"/>
    </location>
    <ligand>
        <name>Mn(2+)</name>
        <dbReference type="ChEBI" id="CHEBI:29035"/>
        <label>1</label>
    </ligand>
</feature>
<evidence type="ECO:0000256" key="6">
    <source>
        <dbReference type="ARBA" id="ARBA00022801"/>
    </source>
</evidence>
<evidence type="ECO:0000313" key="12">
    <source>
        <dbReference type="EMBL" id="MBM6928129.1"/>
    </source>
</evidence>
<protein>
    <recommendedName>
        <fullName evidence="10">UDP-2,3-diacylglucosamine hydrolase</fullName>
        <ecNumber evidence="10">3.6.1.54</ecNumber>
    </recommendedName>
    <alternativeName>
        <fullName evidence="10">UDP-2,3-diacylglucosamine diphosphatase</fullName>
    </alternativeName>
</protein>
<dbReference type="Pfam" id="PF00149">
    <property type="entry name" value="Metallophos"/>
    <property type="match status" value="1"/>
</dbReference>
<keyword evidence="3 10" id="KW-0997">Cell inner membrane</keyword>
<feature type="binding site" evidence="10">
    <location>
        <position position="211"/>
    </location>
    <ligand>
        <name>substrate</name>
    </ligand>
</feature>
<dbReference type="Gene3D" id="3.60.21.10">
    <property type="match status" value="1"/>
</dbReference>
<evidence type="ECO:0000256" key="3">
    <source>
        <dbReference type="ARBA" id="ARBA00022519"/>
    </source>
</evidence>
<comment type="catalytic activity">
    <reaction evidence="10">
        <text>UDP-2-N,3-O-bis[(3R)-3-hydroxytetradecanoyl]-alpha-D-glucosamine + H2O = 2-N,3-O-bis[(3R)-3-hydroxytetradecanoyl]-alpha-D-glucosaminyl 1-phosphate + UMP + 2 H(+)</text>
        <dbReference type="Rhea" id="RHEA:25213"/>
        <dbReference type="ChEBI" id="CHEBI:15377"/>
        <dbReference type="ChEBI" id="CHEBI:15378"/>
        <dbReference type="ChEBI" id="CHEBI:57865"/>
        <dbReference type="ChEBI" id="CHEBI:57957"/>
        <dbReference type="ChEBI" id="CHEBI:78847"/>
        <dbReference type="EC" id="3.6.1.54"/>
    </reaction>
</comment>
<dbReference type="EC" id="3.6.1.54" evidence="10"/>
<evidence type="ECO:0000256" key="4">
    <source>
        <dbReference type="ARBA" id="ARBA00022556"/>
    </source>
</evidence>
<reference evidence="12 13" key="1">
    <citation type="journal article" date="2021" name="Sci. Rep.">
        <title>The distribution of antibiotic resistance genes in chicken gut microbiota commensals.</title>
        <authorList>
            <person name="Juricova H."/>
            <person name="Matiasovicova J."/>
            <person name="Kubasova T."/>
            <person name="Cejkova D."/>
            <person name="Rychlik I."/>
        </authorList>
    </citation>
    <scope>NUCLEOTIDE SEQUENCE [LARGE SCALE GENOMIC DNA]</scope>
    <source>
        <strain evidence="12 13">An562</strain>
    </source>
</reference>
<comment type="subcellular location">
    <subcellularLocation>
        <location evidence="10">Cell inner membrane</location>
        <topology evidence="10">Peripheral membrane protein</topology>
        <orientation evidence="10">Cytoplasmic side</orientation>
    </subcellularLocation>
</comment>
<comment type="function">
    <text evidence="10">Hydrolyzes the pyrophosphate bond of UDP-2,3-diacylglucosamine to yield 2,3-diacylglucosamine 1-phosphate (lipid X) and UMP by catalyzing the attack of water at the alpha-P atom. Involved in the biosynthesis of lipid A, a phosphorylated glycolipid that anchors the lipopolysaccharide to the outer membrane of the cell.</text>
</comment>
<organism evidence="12 13">
    <name type="scientific">Parasutterella secunda</name>
    <dbReference type="NCBI Taxonomy" id="626947"/>
    <lineage>
        <taxon>Bacteria</taxon>
        <taxon>Pseudomonadati</taxon>
        <taxon>Pseudomonadota</taxon>
        <taxon>Betaproteobacteria</taxon>
        <taxon>Burkholderiales</taxon>
        <taxon>Sutterellaceae</taxon>
        <taxon>Parasutterella</taxon>
    </lineage>
</organism>
<dbReference type="EMBL" id="JACJKX010000003">
    <property type="protein sequence ID" value="MBM6928129.1"/>
    <property type="molecule type" value="Genomic_DNA"/>
</dbReference>
<keyword evidence="8 10" id="KW-0472">Membrane</keyword>
<evidence type="ECO:0000259" key="11">
    <source>
        <dbReference type="Pfam" id="PF00149"/>
    </source>
</evidence>
<feature type="binding site" evidence="10">
    <location>
        <position position="211"/>
    </location>
    <ligand>
        <name>Mn(2+)</name>
        <dbReference type="ChEBI" id="CHEBI:29035"/>
        <label>2</label>
    </ligand>
</feature>
<dbReference type="InterPro" id="IPR029052">
    <property type="entry name" value="Metallo-depent_PP-like"/>
</dbReference>
<keyword evidence="6 10" id="KW-0378">Hydrolase</keyword>
<dbReference type="PANTHER" id="PTHR34990">
    <property type="entry name" value="UDP-2,3-DIACYLGLUCOSAMINE HYDROLASE-RELATED"/>
    <property type="match status" value="1"/>
</dbReference>
<keyword evidence="9 10" id="KW-0464">Manganese</keyword>
<feature type="binding site" evidence="10">
    <location>
        <position position="26"/>
    </location>
    <ligand>
        <name>Mn(2+)</name>
        <dbReference type="ChEBI" id="CHEBI:29035"/>
        <label>1</label>
    </ligand>
</feature>
<dbReference type="CDD" id="cd07398">
    <property type="entry name" value="MPP_YbbF-LpxH"/>
    <property type="match status" value="1"/>
</dbReference>
<gene>
    <name evidence="10" type="primary">lpxH</name>
    <name evidence="12" type="ORF">H5985_02425</name>
</gene>
<dbReference type="NCBIfam" id="TIGR01854">
    <property type="entry name" value="lipid_A_lpxH"/>
    <property type="match status" value="1"/>
</dbReference>
<feature type="binding site" evidence="10">
    <location>
        <position position="138"/>
    </location>
    <ligand>
        <name>substrate</name>
    </ligand>
</feature>
<feature type="binding site" evidence="10">
    <location>
        <position position="59"/>
    </location>
    <ligand>
        <name>Mn(2+)</name>
        <dbReference type="ChEBI" id="CHEBI:29035"/>
        <label>2</label>
    </ligand>
</feature>
<dbReference type="PANTHER" id="PTHR34990:SF1">
    <property type="entry name" value="UDP-2,3-DIACYLGLUCOSAMINE HYDROLASE"/>
    <property type="match status" value="1"/>
</dbReference>
<proteinExistence type="inferred from homology"/>
<dbReference type="InterPro" id="IPR004843">
    <property type="entry name" value="Calcineurin-like_PHP"/>
</dbReference>
<keyword evidence="1 10" id="KW-1003">Cell membrane</keyword>
<feature type="binding site" evidence="10">
    <location>
        <position position="183"/>
    </location>
    <ligand>
        <name>substrate</name>
    </ligand>
</feature>
<dbReference type="SUPFAM" id="SSF56300">
    <property type="entry name" value="Metallo-dependent phosphatases"/>
    <property type="match status" value="1"/>
</dbReference>
<feature type="binding site" evidence="10">
    <location>
        <position position="95"/>
    </location>
    <ligand>
        <name>Mn(2+)</name>
        <dbReference type="ChEBI" id="CHEBI:29035"/>
        <label>2</label>
    </ligand>
</feature>
<dbReference type="InterPro" id="IPR010138">
    <property type="entry name" value="UDP-diacylglucosamine_Hdrlase"/>
</dbReference>
<evidence type="ECO:0000256" key="5">
    <source>
        <dbReference type="ARBA" id="ARBA00022723"/>
    </source>
</evidence>
<comment type="cofactor">
    <cofactor evidence="10">
        <name>Mn(2+)</name>
        <dbReference type="ChEBI" id="CHEBI:29035"/>
    </cofactor>
    <text evidence="10">Binds 2 Mn(2+) ions per subunit in a binuclear metal center.</text>
</comment>
<evidence type="ECO:0000256" key="7">
    <source>
        <dbReference type="ARBA" id="ARBA00023098"/>
    </source>
</evidence>
<feature type="binding site" evidence="10">
    <location>
        <position position="180"/>
    </location>
    <ligand>
        <name>substrate</name>
    </ligand>
</feature>
<keyword evidence="2 10" id="KW-0444">Lipid biosynthesis</keyword>
<feature type="binding site" evidence="10">
    <location>
        <position position="130"/>
    </location>
    <ligand>
        <name>Mn(2+)</name>
        <dbReference type="ChEBI" id="CHEBI:29035"/>
        <label>2</label>
    </ligand>
</feature>